<dbReference type="Gene3D" id="3.50.30.10">
    <property type="entry name" value="Phosphohistidine domain"/>
    <property type="match status" value="1"/>
</dbReference>
<dbReference type="PIRSF" id="PIRSF000732">
    <property type="entry name" value="PTS_enzyme_I"/>
    <property type="match status" value="1"/>
</dbReference>
<feature type="domain" description="PEP-utilising enzyme mobile" evidence="22">
    <location>
        <begin position="172"/>
        <end position="245"/>
    </location>
</feature>
<dbReference type="SUPFAM" id="SSF51621">
    <property type="entry name" value="Phosphoenolpyruvate/pyruvate domain"/>
    <property type="match status" value="1"/>
</dbReference>
<comment type="caution">
    <text evidence="25">The sequence shown here is derived from an EMBL/GenBank/DDBJ whole genome shotgun (WGS) entry which is preliminary data.</text>
</comment>
<evidence type="ECO:0000256" key="3">
    <source>
        <dbReference type="ARBA" id="ARBA00002728"/>
    </source>
</evidence>
<dbReference type="SUPFAM" id="SSF47831">
    <property type="entry name" value="Enzyme I of the PEP:sugar phosphotransferase system HPr-binding (sub)domain"/>
    <property type="match status" value="1"/>
</dbReference>
<dbReference type="GO" id="GO:0009401">
    <property type="term" value="P:phosphoenolpyruvate-dependent sugar phosphotransferase system"/>
    <property type="evidence" value="ECO:0007669"/>
    <property type="project" value="UniProtKB-KW"/>
</dbReference>
<dbReference type="GO" id="GO:0016301">
    <property type="term" value="F:kinase activity"/>
    <property type="evidence" value="ECO:0007669"/>
    <property type="project" value="UniProtKB-KW"/>
</dbReference>
<dbReference type="AlphaFoldDB" id="A0A211ZML5"/>
<evidence type="ECO:0000259" key="22">
    <source>
        <dbReference type="Pfam" id="PF00391"/>
    </source>
</evidence>
<evidence type="ECO:0000259" key="24">
    <source>
        <dbReference type="Pfam" id="PF05524"/>
    </source>
</evidence>
<comment type="similarity">
    <text evidence="5 17">Belongs to the PEP-utilizing enzyme family.</text>
</comment>
<feature type="binding site" evidence="19">
    <location>
        <position position="352"/>
    </location>
    <ligand>
        <name>phosphoenolpyruvate</name>
        <dbReference type="ChEBI" id="CHEBI:58702"/>
    </ligand>
</feature>
<dbReference type="OrthoDB" id="9765468at2"/>
<comment type="catalytic activity">
    <reaction evidence="1 17">
        <text>L-histidyl-[protein] + phosphoenolpyruvate = N(pros)-phospho-L-histidyl-[protein] + pyruvate</text>
        <dbReference type="Rhea" id="RHEA:23880"/>
        <dbReference type="Rhea" id="RHEA-COMP:9745"/>
        <dbReference type="Rhea" id="RHEA-COMP:9746"/>
        <dbReference type="ChEBI" id="CHEBI:15361"/>
        <dbReference type="ChEBI" id="CHEBI:29979"/>
        <dbReference type="ChEBI" id="CHEBI:58702"/>
        <dbReference type="ChEBI" id="CHEBI:64837"/>
        <dbReference type="EC" id="2.7.3.9"/>
    </reaction>
</comment>
<evidence type="ECO:0000259" key="23">
    <source>
        <dbReference type="Pfam" id="PF02896"/>
    </source>
</evidence>
<dbReference type="InterPro" id="IPR006318">
    <property type="entry name" value="PTS_EI-like"/>
</dbReference>
<evidence type="ECO:0000256" key="18">
    <source>
        <dbReference type="PIRSR" id="PIRSR000732-1"/>
    </source>
</evidence>
<evidence type="ECO:0000256" key="13">
    <source>
        <dbReference type="ARBA" id="ARBA00022723"/>
    </source>
</evidence>
<dbReference type="PANTHER" id="PTHR46244">
    <property type="entry name" value="PHOSPHOENOLPYRUVATE-PROTEIN PHOSPHOTRANSFERASE"/>
    <property type="match status" value="1"/>
</dbReference>
<evidence type="ECO:0000256" key="19">
    <source>
        <dbReference type="PIRSR" id="PIRSR000732-2"/>
    </source>
</evidence>
<dbReference type="SUPFAM" id="SSF52009">
    <property type="entry name" value="Phosphohistidine domain"/>
    <property type="match status" value="1"/>
</dbReference>
<feature type="active site" description="Tele-phosphohistidine intermediate" evidence="18">
    <location>
        <position position="209"/>
    </location>
</feature>
<comment type="subcellular location">
    <subcellularLocation>
        <location evidence="4 17">Cytoplasm</location>
    </subcellularLocation>
</comment>
<evidence type="ECO:0000256" key="9">
    <source>
        <dbReference type="ARBA" id="ARBA00022490"/>
    </source>
</evidence>
<feature type="domain" description="PEP-utilising enzyme C-terminal" evidence="23">
    <location>
        <begin position="271"/>
        <end position="562"/>
    </location>
</feature>
<dbReference type="Pfam" id="PF00391">
    <property type="entry name" value="PEP-utilizers"/>
    <property type="match status" value="1"/>
</dbReference>
<evidence type="ECO:0000256" key="14">
    <source>
        <dbReference type="ARBA" id="ARBA00022777"/>
    </source>
</evidence>
<evidence type="ECO:0000313" key="26">
    <source>
        <dbReference type="Proteomes" id="UP000196655"/>
    </source>
</evidence>
<evidence type="ECO:0000256" key="17">
    <source>
        <dbReference type="PIRNR" id="PIRNR000732"/>
    </source>
</evidence>
<evidence type="ECO:0000256" key="15">
    <source>
        <dbReference type="ARBA" id="ARBA00022842"/>
    </source>
</evidence>
<proteinExistence type="inferred from homology"/>
<feature type="coiled-coil region" evidence="21">
    <location>
        <begin position="57"/>
        <end position="84"/>
    </location>
</feature>
<feature type="binding site" evidence="19">
    <location>
        <position position="316"/>
    </location>
    <ligand>
        <name>phosphoenolpyruvate</name>
        <dbReference type="ChEBI" id="CHEBI:58702"/>
    </ligand>
</feature>
<dbReference type="InterPro" id="IPR040442">
    <property type="entry name" value="Pyrv_kinase-like_dom_sf"/>
</dbReference>
<feature type="binding site" evidence="20">
    <location>
        <position position="454"/>
    </location>
    <ligand>
        <name>Mg(2+)</name>
        <dbReference type="ChEBI" id="CHEBI:18420"/>
    </ligand>
</feature>
<sequence>MATRIADLSRSAPGREIVLGGLAVSGGVAIGPAHLIESGFEQVPEYRLEEADLPGERERFAEALAKSRRQIKKLKAKAQALPEQAAEDVGYLLDAHAAILSGSRLLRGVEARIAEERVNAEYAVQSEITAIAAQFAAMDDSYLASRIDDIREVGARLIRNLTKRQFQAFANLPEGSIVLAEEITPADTALMDPRRVAGFASALGGAQSHTAVMARSLGLPAVLGVPGLLAGVRPGQTVIVDGAAGQVIIDPTTETLSAYRIRRDLARADRKQLEALVGLPSCSRDGVTVTLSANVELPRDVQVATELNAAGVGLLRTEFMFMNRDDLPGEEEQYSILRGVVEGMAGKPVTIRTLDLGGDKIASALGGRFAEAPNPSLGLRAIRLSLKEPKLLETQLAAILRAGAHGPIRVLLPMITAIGEIRAVKAALDRTMRRLKRRRVPVPAAMPPLGAMIEVPGAALIADALAREVDFFAIGTNDLVMYTLAADRGDETVSHLYDPLHTSVLRLVQFTVEAALRARIPVSACGEIAGDPRFTALLVGLGIRDLSMAPLRLLEVKRRILTLDSVAAARRARMMLDQTDSGRIAALLDDFNEGG</sequence>
<feature type="binding site" evidence="19">
    <location>
        <begin position="477"/>
        <end position="478"/>
    </location>
    <ligand>
        <name>phosphoenolpyruvate</name>
        <dbReference type="ChEBI" id="CHEBI:58702"/>
    </ligand>
</feature>
<evidence type="ECO:0000256" key="10">
    <source>
        <dbReference type="ARBA" id="ARBA00022597"/>
    </source>
</evidence>
<dbReference type="InterPro" id="IPR000121">
    <property type="entry name" value="PEP_util_C"/>
</dbReference>
<dbReference type="EC" id="2.7.3.9" evidence="6 17"/>
<feature type="domain" description="Phosphotransferase system enzyme I N-terminal" evidence="24">
    <location>
        <begin position="21"/>
        <end position="146"/>
    </location>
</feature>
<keyword evidence="21" id="KW-0175">Coiled coil</keyword>
<evidence type="ECO:0000256" key="5">
    <source>
        <dbReference type="ARBA" id="ARBA00007837"/>
    </source>
</evidence>
<dbReference type="InterPro" id="IPR008731">
    <property type="entry name" value="PTS_EIN"/>
</dbReference>
<dbReference type="Pfam" id="PF02896">
    <property type="entry name" value="PEP-utilizers_C"/>
    <property type="match status" value="1"/>
</dbReference>
<evidence type="ECO:0000256" key="7">
    <source>
        <dbReference type="ARBA" id="ARBA00016544"/>
    </source>
</evidence>
<evidence type="ECO:0000256" key="2">
    <source>
        <dbReference type="ARBA" id="ARBA00001946"/>
    </source>
</evidence>
<keyword evidence="8 17" id="KW-0813">Transport</keyword>
<keyword evidence="10 17" id="KW-0762">Sugar transport</keyword>
<keyword evidence="15 17" id="KW-0460">Magnesium</keyword>
<evidence type="ECO:0000256" key="21">
    <source>
        <dbReference type="SAM" id="Coils"/>
    </source>
</evidence>
<comment type="cofactor">
    <cofactor evidence="2 17 20">
        <name>Mg(2+)</name>
        <dbReference type="ChEBI" id="CHEBI:18420"/>
    </cofactor>
</comment>
<feature type="binding site" evidence="19">
    <location>
        <position position="488"/>
    </location>
    <ligand>
        <name>phosphoenolpyruvate</name>
        <dbReference type="ChEBI" id="CHEBI:58702"/>
    </ligand>
</feature>
<reference evidence="26" key="1">
    <citation type="submission" date="2017-05" db="EMBL/GenBank/DDBJ databases">
        <authorList>
            <person name="Macchi M."/>
            <person name="Festa S."/>
            <person name="Coppotelli B.M."/>
            <person name="Morelli I.S."/>
        </authorList>
    </citation>
    <scope>NUCLEOTIDE SEQUENCE [LARGE SCALE GENOMIC DNA]</scope>
    <source>
        <strain evidence="26">I</strain>
    </source>
</reference>
<dbReference type="InterPro" id="IPR036618">
    <property type="entry name" value="PtsI_HPr-bd_sf"/>
</dbReference>
<accession>A0A211ZML5</accession>
<dbReference type="InterPro" id="IPR024692">
    <property type="entry name" value="PTS_EI"/>
</dbReference>
<evidence type="ECO:0000256" key="12">
    <source>
        <dbReference type="ARBA" id="ARBA00022683"/>
    </source>
</evidence>
<dbReference type="InterPro" id="IPR008279">
    <property type="entry name" value="PEP-util_enz_mobile_dom"/>
</dbReference>
<name>A0A211ZML5_9PROT</name>
<dbReference type="Pfam" id="PF05524">
    <property type="entry name" value="PEP-utilisers_N"/>
    <property type="match status" value="1"/>
</dbReference>
<dbReference type="PRINTS" id="PR01736">
    <property type="entry name" value="PHPHTRNFRASE"/>
</dbReference>
<keyword evidence="11 17" id="KW-0808">Transferase</keyword>
<evidence type="ECO:0000256" key="6">
    <source>
        <dbReference type="ARBA" id="ARBA00012232"/>
    </source>
</evidence>
<evidence type="ECO:0000256" key="1">
    <source>
        <dbReference type="ARBA" id="ARBA00000683"/>
    </source>
</evidence>
<dbReference type="GO" id="GO:0046872">
    <property type="term" value="F:metal ion binding"/>
    <property type="evidence" value="ECO:0007669"/>
    <property type="project" value="UniProtKB-KW"/>
</dbReference>
<organism evidence="25 26">
    <name type="scientific">Inquilinus limosus</name>
    <dbReference type="NCBI Taxonomy" id="171674"/>
    <lineage>
        <taxon>Bacteria</taxon>
        <taxon>Pseudomonadati</taxon>
        <taxon>Pseudomonadota</taxon>
        <taxon>Alphaproteobacteria</taxon>
        <taxon>Rhodospirillales</taxon>
        <taxon>Rhodospirillaceae</taxon>
        <taxon>Inquilinus</taxon>
    </lineage>
</organism>
<evidence type="ECO:0000256" key="4">
    <source>
        <dbReference type="ARBA" id="ARBA00004496"/>
    </source>
</evidence>
<keyword evidence="13 17" id="KW-0479">Metal-binding</keyword>
<comment type="function">
    <text evidence="3 17">General (non sugar-specific) component of the phosphoenolpyruvate-dependent sugar phosphotransferase system (sugar PTS). This major carbohydrate active-transport system catalyzes the phosphorylation of incoming sugar substrates concomitantly with their translocation across the cell membrane. Enzyme I transfers the phosphoryl group from phosphoenolpyruvate (PEP) to the phosphoryl carrier protein (HPr).</text>
</comment>
<keyword evidence="26" id="KW-1185">Reference proteome</keyword>
<gene>
    <name evidence="25" type="ORF">BWR60_15080</name>
</gene>
<dbReference type="GO" id="GO:0005737">
    <property type="term" value="C:cytoplasm"/>
    <property type="evidence" value="ECO:0007669"/>
    <property type="project" value="UniProtKB-SubCell"/>
</dbReference>
<evidence type="ECO:0000256" key="20">
    <source>
        <dbReference type="PIRSR" id="PIRSR000732-3"/>
    </source>
</evidence>
<dbReference type="Proteomes" id="UP000196655">
    <property type="component" value="Unassembled WGS sequence"/>
</dbReference>
<dbReference type="RefSeq" id="WP_088151847.1">
    <property type="nucleotide sequence ID" value="NZ_NHON01000025.1"/>
</dbReference>
<evidence type="ECO:0000313" key="25">
    <source>
        <dbReference type="EMBL" id="OWJ66347.1"/>
    </source>
</evidence>
<keyword evidence="12 17" id="KW-0598">Phosphotransferase system</keyword>
<dbReference type="GO" id="GO:0008965">
    <property type="term" value="F:phosphoenolpyruvate-protein phosphotransferase activity"/>
    <property type="evidence" value="ECO:0007669"/>
    <property type="project" value="UniProtKB-EC"/>
</dbReference>
<evidence type="ECO:0000256" key="16">
    <source>
        <dbReference type="ARBA" id="ARBA00033235"/>
    </source>
</evidence>
<dbReference type="PANTHER" id="PTHR46244:SF3">
    <property type="entry name" value="PHOSPHOENOLPYRUVATE-PROTEIN PHOSPHOTRANSFERASE"/>
    <property type="match status" value="1"/>
</dbReference>
<keyword evidence="14 17" id="KW-0418">Kinase</keyword>
<evidence type="ECO:0000256" key="8">
    <source>
        <dbReference type="ARBA" id="ARBA00022448"/>
    </source>
</evidence>
<dbReference type="Gene3D" id="1.10.274.10">
    <property type="entry name" value="PtsI, HPr-binding domain"/>
    <property type="match status" value="1"/>
</dbReference>
<dbReference type="STRING" id="1122125.GCA_000423185_00971"/>
<dbReference type="InterPro" id="IPR050499">
    <property type="entry name" value="PEP-utilizing_PTS_enzyme"/>
</dbReference>
<dbReference type="InterPro" id="IPR015813">
    <property type="entry name" value="Pyrv/PenolPyrv_kinase-like_dom"/>
</dbReference>
<dbReference type="InterPro" id="IPR036637">
    <property type="entry name" value="Phosphohistidine_dom_sf"/>
</dbReference>
<dbReference type="EMBL" id="NHON01000025">
    <property type="protein sequence ID" value="OWJ66347.1"/>
    <property type="molecule type" value="Genomic_DNA"/>
</dbReference>
<protein>
    <recommendedName>
        <fullName evidence="7 17">Phosphoenolpyruvate-protein phosphotransferase</fullName>
        <ecNumber evidence="6 17">2.7.3.9</ecNumber>
    </recommendedName>
    <alternativeName>
        <fullName evidence="16 17">Phosphotransferase system, enzyme I</fullName>
    </alternativeName>
</protein>
<keyword evidence="9 17" id="KW-0963">Cytoplasm</keyword>
<feature type="binding site" evidence="20">
    <location>
        <position position="478"/>
    </location>
    <ligand>
        <name>Mg(2+)</name>
        <dbReference type="ChEBI" id="CHEBI:18420"/>
    </ligand>
</feature>
<keyword evidence="25" id="KW-0670">Pyruvate</keyword>
<feature type="active site" description="Proton donor" evidence="18">
    <location>
        <position position="525"/>
    </location>
</feature>
<dbReference type="NCBIfam" id="TIGR01417">
    <property type="entry name" value="PTS_I_fam"/>
    <property type="match status" value="1"/>
</dbReference>
<dbReference type="Gene3D" id="3.20.20.60">
    <property type="entry name" value="Phosphoenolpyruvate-binding domains"/>
    <property type="match status" value="1"/>
</dbReference>
<evidence type="ECO:0000256" key="11">
    <source>
        <dbReference type="ARBA" id="ARBA00022679"/>
    </source>
</evidence>